<dbReference type="AlphaFoldDB" id="A0A3D1JCZ2"/>
<dbReference type="Pfam" id="PF13690">
    <property type="entry name" value="CheX"/>
    <property type="match status" value="1"/>
</dbReference>
<proteinExistence type="predicted"/>
<name>A0A3D1JCZ2_9CHLR</name>
<keyword evidence="1" id="KW-0145">Chemotaxis</keyword>
<dbReference type="PANTHER" id="PTHR39452:SF1">
    <property type="entry name" value="CHEY-P PHOSPHATASE CHEX"/>
    <property type="match status" value="1"/>
</dbReference>
<feature type="domain" description="Chemotaxis phosphatase CheX-like" evidence="2">
    <location>
        <begin position="42"/>
        <end position="137"/>
    </location>
</feature>
<dbReference type="EMBL" id="DPBP01000002">
    <property type="protein sequence ID" value="HCE16294.1"/>
    <property type="molecule type" value="Genomic_DNA"/>
</dbReference>
<dbReference type="CDD" id="cd17906">
    <property type="entry name" value="CheX"/>
    <property type="match status" value="1"/>
</dbReference>
<dbReference type="InterPro" id="IPR028051">
    <property type="entry name" value="CheX-like_dom"/>
</dbReference>
<evidence type="ECO:0000313" key="4">
    <source>
        <dbReference type="Proteomes" id="UP000264141"/>
    </source>
</evidence>
<dbReference type="SUPFAM" id="SSF103039">
    <property type="entry name" value="CheC-like"/>
    <property type="match status" value="1"/>
</dbReference>
<protein>
    <submittedName>
        <fullName evidence="3">Chemotaxis protein CheX</fullName>
    </submittedName>
</protein>
<organism evidence="3 4">
    <name type="scientific">Anaerolinea thermolimosa</name>
    <dbReference type="NCBI Taxonomy" id="229919"/>
    <lineage>
        <taxon>Bacteria</taxon>
        <taxon>Bacillati</taxon>
        <taxon>Chloroflexota</taxon>
        <taxon>Anaerolineae</taxon>
        <taxon>Anaerolineales</taxon>
        <taxon>Anaerolineaceae</taxon>
        <taxon>Anaerolinea</taxon>
    </lineage>
</organism>
<dbReference type="Gene3D" id="3.40.1550.10">
    <property type="entry name" value="CheC-like"/>
    <property type="match status" value="1"/>
</dbReference>
<evidence type="ECO:0000259" key="2">
    <source>
        <dbReference type="Pfam" id="PF13690"/>
    </source>
</evidence>
<sequence length="172" mass="18366">MNVQFLNPFLLAASEVLKKEIGAEPTRGELTLQKSALTTDDVTVLIHLVGQVYGVVMYGMPIETSLNFVSRILGQEFTEFDSLAQSGVAELGNVISGAATVKFSQAGYQSNISPPMVIIGKNVQVSTLDFPRIVVPLETAYGNLMVHLALKEAAPGSNAAPEEFVKLAVSRA</sequence>
<dbReference type="InterPro" id="IPR038756">
    <property type="entry name" value="CheX-like"/>
</dbReference>
<dbReference type="InterPro" id="IPR028976">
    <property type="entry name" value="CheC-like_sf"/>
</dbReference>
<dbReference type="PANTHER" id="PTHR39452">
    <property type="entry name" value="CHEY-P PHOSPHATASE CHEX"/>
    <property type="match status" value="1"/>
</dbReference>
<reference evidence="3 4" key="1">
    <citation type="journal article" date="2018" name="Nat. Biotechnol.">
        <title>A standardized bacterial taxonomy based on genome phylogeny substantially revises the tree of life.</title>
        <authorList>
            <person name="Parks D.H."/>
            <person name="Chuvochina M."/>
            <person name="Waite D.W."/>
            <person name="Rinke C."/>
            <person name="Skarshewski A."/>
            <person name="Chaumeil P.A."/>
            <person name="Hugenholtz P."/>
        </authorList>
    </citation>
    <scope>NUCLEOTIDE SEQUENCE [LARGE SCALE GENOMIC DNA]</scope>
    <source>
        <strain evidence="3">UBA8781</strain>
    </source>
</reference>
<accession>A0A3D1JCZ2</accession>
<comment type="caution">
    <text evidence="3">The sequence shown here is derived from an EMBL/GenBank/DDBJ whole genome shotgun (WGS) entry which is preliminary data.</text>
</comment>
<evidence type="ECO:0000313" key="3">
    <source>
        <dbReference type="EMBL" id="HCE16294.1"/>
    </source>
</evidence>
<evidence type="ECO:0000256" key="1">
    <source>
        <dbReference type="ARBA" id="ARBA00022500"/>
    </source>
</evidence>
<dbReference type="Proteomes" id="UP000264141">
    <property type="component" value="Unassembled WGS sequence"/>
</dbReference>
<dbReference type="STRING" id="229919.GCA_001050195_02734"/>
<dbReference type="GO" id="GO:0006935">
    <property type="term" value="P:chemotaxis"/>
    <property type="evidence" value="ECO:0007669"/>
    <property type="project" value="UniProtKB-KW"/>
</dbReference>
<gene>
    <name evidence="3" type="ORF">DEQ80_00405</name>
</gene>